<feature type="transmembrane region" description="Helical" evidence="15">
    <location>
        <begin position="181"/>
        <end position="200"/>
    </location>
</feature>
<feature type="transmembrane region" description="Helical" evidence="15">
    <location>
        <begin position="434"/>
        <end position="456"/>
    </location>
</feature>
<dbReference type="EMBL" id="JFAX01000004">
    <property type="protein sequence ID" value="EXI68735.1"/>
    <property type="molecule type" value="Genomic_DNA"/>
</dbReference>
<dbReference type="FunFam" id="2.70.150.10:FF:000002">
    <property type="entry name" value="Copper-transporting ATPase 1, putative"/>
    <property type="match status" value="1"/>
</dbReference>
<proteinExistence type="inferred from homology"/>
<dbReference type="InterPro" id="IPR001757">
    <property type="entry name" value="P_typ_ATPase"/>
</dbReference>
<dbReference type="GO" id="GO:0005886">
    <property type="term" value="C:plasma membrane"/>
    <property type="evidence" value="ECO:0007669"/>
    <property type="project" value="UniProtKB-SubCell"/>
</dbReference>
<evidence type="ECO:0000256" key="14">
    <source>
        <dbReference type="ARBA" id="ARBA00023136"/>
    </source>
</evidence>
<feature type="transmembrane region" description="Helical" evidence="15">
    <location>
        <begin position="220"/>
        <end position="242"/>
    </location>
</feature>
<evidence type="ECO:0000256" key="9">
    <source>
        <dbReference type="ARBA" id="ARBA00022840"/>
    </source>
</evidence>
<evidence type="ECO:0000256" key="7">
    <source>
        <dbReference type="ARBA" id="ARBA00022723"/>
    </source>
</evidence>
<dbReference type="EC" id="3.6.3.-" evidence="17"/>
<dbReference type="InterPro" id="IPR008250">
    <property type="entry name" value="ATPase_P-typ_transduc_dom_A_sf"/>
</dbReference>
<dbReference type="GO" id="GO:0016887">
    <property type="term" value="F:ATP hydrolysis activity"/>
    <property type="evidence" value="ECO:0007669"/>
    <property type="project" value="InterPro"/>
</dbReference>
<feature type="transmembrane region" description="Helical" evidence="15">
    <location>
        <begin position="462"/>
        <end position="488"/>
    </location>
</feature>
<evidence type="ECO:0000256" key="2">
    <source>
        <dbReference type="ARBA" id="ARBA00006024"/>
    </source>
</evidence>
<dbReference type="PANTHER" id="PTHR43520:SF5">
    <property type="entry name" value="CATION-TRANSPORTING P-TYPE ATPASE-RELATED"/>
    <property type="match status" value="1"/>
</dbReference>
<dbReference type="InterPro" id="IPR027256">
    <property type="entry name" value="P-typ_ATPase_IB"/>
</dbReference>
<accession>A0A011NVT1</accession>
<dbReference type="GO" id="GO:0043682">
    <property type="term" value="F:P-type divalent copper transporter activity"/>
    <property type="evidence" value="ECO:0007669"/>
    <property type="project" value="TreeGrafter"/>
</dbReference>
<evidence type="ECO:0000313" key="18">
    <source>
        <dbReference type="Proteomes" id="UP000020218"/>
    </source>
</evidence>
<keyword evidence="4 15" id="KW-1003">Cell membrane</keyword>
<keyword evidence="12 15" id="KW-1133">Transmembrane helix</keyword>
<dbReference type="Proteomes" id="UP000020218">
    <property type="component" value="Unassembled WGS sequence"/>
</dbReference>
<dbReference type="PROSITE" id="PS00154">
    <property type="entry name" value="ATPASE_E1_E2"/>
    <property type="match status" value="1"/>
</dbReference>
<dbReference type="SUPFAM" id="SSF81653">
    <property type="entry name" value="Calcium ATPase, transduction domain A"/>
    <property type="match status" value="1"/>
</dbReference>
<dbReference type="InterPro" id="IPR023298">
    <property type="entry name" value="ATPase_P-typ_TM_dom_sf"/>
</dbReference>
<evidence type="ECO:0000256" key="6">
    <source>
        <dbReference type="ARBA" id="ARBA00022692"/>
    </source>
</evidence>
<dbReference type="NCBIfam" id="TIGR01494">
    <property type="entry name" value="ATPase_P-type"/>
    <property type="match status" value="1"/>
</dbReference>
<comment type="similarity">
    <text evidence="2 15">Belongs to the cation transport ATPase (P-type) (TC 3.A.3) family. Type IB subfamily.</text>
</comment>
<evidence type="ECO:0000256" key="1">
    <source>
        <dbReference type="ARBA" id="ARBA00004651"/>
    </source>
</evidence>
<dbReference type="InterPro" id="IPR059000">
    <property type="entry name" value="ATPase_P-type_domA"/>
</dbReference>
<gene>
    <name evidence="17" type="primary">copA_1</name>
    <name evidence="17" type="ORF">AW08_01047</name>
</gene>
<evidence type="ECO:0000256" key="12">
    <source>
        <dbReference type="ARBA" id="ARBA00022989"/>
    </source>
</evidence>
<dbReference type="Gene3D" id="3.40.1110.10">
    <property type="entry name" value="Calcium-transporting ATPase, cytoplasmic domain N"/>
    <property type="match status" value="1"/>
</dbReference>
<dbReference type="Pfam" id="PF12156">
    <property type="entry name" value="ATPase-cat_bd"/>
    <property type="match status" value="1"/>
</dbReference>
<keyword evidence="9 15" id="KW-0067">ATP-binding</keyword>
<keyword evidence="5" id="KW-0597">Phosphoprotein</keyword>
<evidence type="ECO:0000256" key="5">
    <source>
        <dbReference type="ARBA" id="ARBA00022553"/>
    </source>
</evidence>
<evidence type="ECO:0000256" key="11">
    <source>
        <dbReference type="ARBA" id="ARBA00022967"/>
    </source>
</evidence>
<dbReference type="InterPro" id="IPR021993">
    <property type="entry name" value="ATPase-cat-bd"/>
</dbReference>
<dbReference type="InterPro" id="IPR036412">
    <property type="entry name" value="HAD-like_sf"/>
</dbReference>
<keyword evidence="13" id="KW-0406">Ion transport</keyword>
<dbReference type="PANTHER" id="PTHR43520">
    <property type="entry name" value="ATP7, ISOFORM B"/>
    <property type="match status" value="1"/>
</dbReference>
<evidence type="ECO:0000256" key="4">
    <source>
        <dbReference type="ARBA" id="ARBA00022475"/>
    </source>
</evidence>
<keyword evidence="11" id="KW-1278">Translocase</keyword>
<comment type="caution">
    <text evidence="17">The sequence shown here is derived from an EMBL/GenBank/DDBJ whole genome shotgun (WGS) entry which is preliminary data.</text>
</comment>
<dbReference type="PRINTS" id="PR00119">
    <property type="entry name" value="CATATPASE"/>
</dbReference>
<evidence type="ECO:0000256" key="15">
    <source>
        <dbReference type="RuleBase" id="RU362081"/>
    </source>
</evidence>
<dbReference type="Gene3D" id="2.70.150.10">
    <property type="entry name" value="Calcium-transporting ATPase, cytoplasmic transduction domain A"/>
    <property type="match status" value="1"/>
</dbReference>
<sequence length="818" mass="87145">MNIGNCYHCGQAIPAGVDLATRIDGAPRAMCCGGCQAVAQAIVDNGLGDYYRTRDALPDAPREAMPAIVDGLQLYDHADFQKSFVRVLPDEAGGGEREASLILEGITCSACIWLNEQHLSRLAGVTAVEINYATRRARVRWDERRIRLSGILAAIATIGYRAYPYDPAKSEELARDERRRALWRVFVAGFGMMQVMMYAVPVYLAGEGEMTPAVEQLMRWASLTLTLPVVFYSAAPFFTNAWRDLRLRRAGMDVPVALGVGAAFLASVWATLTASGEVYFDSVTMFVFFLLSGRFLEMTARQRAVSTTEALARLMPAVATRLPEYPAGRQQEQVLVAKLQPGEVVLVRAGETIPADGKVLEGESSANESLLTGESAPVDKRPGSAVTGGALNVESPLLVEVTRVGEATRLSAIIRLMERAATAKPRIVELADRIASLFIIALLFLAAAVAIAWSLIDPRQALWITVSVLVVTCPCALSLATPVALTVASGAMARAGLLVTRSHAVETLARASHFVLDKTGTLTTGAMRVLQVLPLAEDTADSCLCLAAALEQASEHPLGRALREAAAGRPLPAVEAPGNEPGCGVTAVLGGRRLRLGRPAYVHALHGRPLPEPANAVLASGDTVIALGDEGGWIALFRLGDDVRPEAAALLADLRASGRRVVLLTGDCEPVARRVARGLAIDEVVADASPQAKQEHVRRLQAAGAVVAMVGDGVNDAPVLAQAQVSVAMGGGSELARTQADLVLLSENLDHLRRGIRVSRRALRVIRQNLWWSFAYNFVVLPLAMVGLVTPWMAGIGMSGSSLLVVANSLRLQKAGGI</sequence>
<dbReference type="InterPro" id="IPR023299">
    <property type="entry name" value="ATPase_P-typ_cyto_dom_N"/>
</dbReference>
<dbReference type="Pfam" id="PF00122">
    <property type="entry name" value="E1-E2_ATPase"/>
    <property type="match status" value="1"/>
</dbReference>
<dbReference type="InterPro" id="IPR006121">
    <property type="entry name" value="HMA_dom"/>
</dbReference>
<keyword evidence="14 15" id="KW-0472">Membrane</keyword>
<dbReference type="AlphaFoldDB" id="A0A011NVT1"/>
<evidence type="ECO:0000256" key="10">
    <source>
        <dbReference type="ARBA" id="ARBA00022842"/>
    </source>
</evidence>
<evidence type="ECO:0000256" key="13">
    <source>
        <dbReference type="ARBA" id="ARBA00023065"/>
    </source>
</evidence>
<dbReference type="NCBIfam" id="TIGR01511">
    <property type="entry name" value="ATPase-IB1_Cu"/>
    <property type="match status" value="1"/>
</dbReference>
<dbReference type="PATRIC" id="fig|1454001.3.peg.992"/>
<keyword evidence="7 15" id="KW-0479">Metal-binding</keyword>
<dbReference type="GO" id="GO:0005524">
    <property type="term" value="F:ATP binding"/>
    <property type="evidence" value="ECO:0007669"/>
    <property type="project" value="UniProtKB-UniRule"/>
</dbReference>
<dbReference type="InterPro" id="IPR018303">
    <property type="entry name" value="ATPase_P-typ_P_site"/>
</dbReference>
<evidence type="ECO:0000256" key="8">
    <source>
        <dbReference type="ARBA" id="ARBA00022741"/>
    </source>
</evidence>
<dbReference type="SUPFAM" id="SSF55008">
    <property type="entry name" value="HMA, heavy metal-associated domain"/>
    <property type="match status" value="1"/>
</dbReference>
<dbReference type="GO" id="GO:0005507">
    <property type="term" value="F:copper ion binding"/>
    <property type="evidence" value="ECO:0007669"/>
    <property type="project" value="TreeGrafter"/>
</dbReference>
<dbReference type="Gene3D" id="3.30.70.100">
    <property type="match status" value="1"/>
</dbReference>
<protein>
    <submittedName>
        <fullName evidence="17">Copper-importing P-type ATPase A</fullName>
        <ecNumber evidence="17">3.6.3.-</ecNumber>
    </submittedName>
</protein>
<dbReference type="SUPFAM" id="SSF81665">
    <property type="entry name" value="Calcium ATPase, transmembrane domain M"/>
    <property type="match status" value="1"/>
</dbReference>
<feature type="transmembrane region" description="Helical" evidence="15">
    <location>
        <begin position="254"/>
        <end position="272"/>
    </location>
</feature>
<dbReference type="STRING" id="1454001.AW08_01047"/>
<dbReference type="Pfam" id="PF00403">
    <property type="entry name" value="HMA"/>
    <property type="match status" value="1"/>
</dbReference>
<dbReference type="Pfam" id="PF00702">
    <property type="entry name" value="Hydrolase"/>
    <property type="match status" value="1"/>
</dbReference>
<evidence type="ECO:0000313" key="17">
    <source>
        <dbReference type="EMBL" id="EXI68735.1"/>
    </source>
</evidence>
<dbReference type="NCBIfam" id="TIGR01525">
    <property type="entry name" value="ATPase-IB_hvy"/>
    <property type="match status" value="1"/>
</dbReference>
<dbReference type="InterPro" id="IPR036163">
    <property type="entry name" value="HMA_dom_sf"/>
</dbReference>
<dbReference type="GO" id="GO:0055070">
    <property type="term" value="P:copper ion homeostasis"/>
    <property type="evidence" value="ECO:0007669"/>
    <property type="project" value="TreeGrafter"/>
</dbReference>
<keyword evidence="3" id="KW-0813">Transport</keyword>
<keyword evidence="8 15" id="KW-0547">Nucleotide-binding</keyword>
<keyword evidence="6 15" id="KW-0812">Transmembrane</keyword>
<feature type="domain" description="HMA" evidence="16">
    <location>
        <begin position="97"/>
        <end position="163"/>
    </location>
</feature>
<dbReference type="PROSITE" id="PS50846">
    <property type="entry name" value="HMA_2"/>
    <property type="match status" value="1"/>
</dbReference>
<reference evidence="17" key="1">
    <citation type="submission" date="2014-02" db="EMBL/GenBank/DDBJ databases">
        <title>Expanding our view of genomic diversity in Candidatus Accumulibacter clades.</title>
        <authorList>
            <person name="Skennerton C.T."/>
            <person name="Barr J.J."/>
            <person name="Slater F.R."/>
            <person name="Bond P.L."/>
            <person name="Tyson G.W."/>
        </authorList>
    </citation>
    <scope>NUCLEOTIDE SEQUENCE [LARGE SCALE GENOMIC DNA]</scope>
</reference>
<keyword evidence="10" id="KW-0460">Magnesium</keyword>
<dbReference type="CDD" id="cd00371">
    <property type="entry name" value="HMA"/>
    <property type="match status" value="1"/>
</dbReference>
<dbReference type="InterPro" id="IPR023214">
    <property type="entry name" value="HAD_sf"/>
</dbReference>
<keyword evidence="17" id="KW-0378">Hydrolase</keyword>
<organism evidence="17 18">
    <name type="scientific">Candidatus Accumulibacter adjunctus</name>
    <dbReference type="NCBI Taxonomy" id="1454001"/>
    <lineage>
        <taxon>Bacteria</taxon>
        <taxon>Pseudomonadati</taxon>
        <taxon>Pseudomonadota</taxon>
        <taxon>Betaproteobacteria</taxon>
        <taxon>Candidatus Accumulibacter</taxon>
    </lineage>
</organism>
<dbReference type="CDD" id="cd02079">
    <property type="entry name" value="P-type_ATPase_HM"/>
    <property type="match status" value="1"/>
</dbReference>
<name>A0A011NVT1_9PROT</name>
<dbReference type="Gene3D" id="3.40.50.1000">
    <property type="entry name" value="HAD superfamily/HAD-like"/>
    <property type="match status" value="1"/>
</dbReference>
<keyword evidence="18" id="KW-1185">Reference proteome</keyword>
<feature type="transmembrane region" description="Helical" evidence="15">
    <location>
        <begin position="278"/>
        <end position="296"/>
    </location>
</feature>
<evidence type="ECO:0000256" key="3">
    <source>
        <dbReference type="ARBA" id="ARBA00022448"/>
    </source>
</evidence>
<comment type="subcellular location">
    <subcellularLocation>
        <location evidence="1">Cell membrane</location>
        <topology evidence="1">Multi-pass membrane protein</topology>
    </subcellularLocation>
</comment>
<feature type="transmembrane region" description="Helical" evidence="15">
    <location>
        <begin position="770"/>
        <end position="794"/>
    </location>
</feature>
<dbReference type="SUPFAM" id="SSF56784">
    <property type="entry name" value="HAD-like"/>
    <property type="match status" value="1"/>
</dbReference>
<evidence type="ECO:0000259" key="16">
    <source>
        <dbReference type="PROSITE" id="PS50846"/>
    </source>
</evidence>